<protein>
    <recommendedName>
        <fullName evidence="8">Ancillary SecYEG translocon subunit</fullName>
    </recommendedName>
</protein>
<keyword evidence="4 9" id="KW-1133">Transmembrane helix</keyword>
<evidence type="ECO:0000256" key="5">
    <source>
        <dbReference type="ARBA" id="ARBA00023136"/>
    </source>
</evidence>
<keyword evidence="6" id="KW-0143">Chaperone</keyword>
<reference evidence="11" key="3">
    <citation type="submission" date="2021-09" db="EMBL/GenBank/DDBJ databases">
        <authorList>
            <person name="Gilroy R."/>
        </authorList>
    </citation>
    <scope>NUCLEOTIDE SEQUENCE</scope>
    <source>
        <strain evidence="11">CHK175-13533</strain>
    </source>
</reference>
<dbReference type="EMBL" id="DYTQ01000093">
    <property type="protein sequence ID" value="HJH24510.1"/>
    <property type="molecule type" value="Genomic_DNA"/>
</dbReference>
<name>A0A9D2VH97_9BURK</name>
<dbReference type="RefSeq" id="WP_167660299.1">
    <property type="nucleotide sequence ID" value="NZ_BMCQ01000002.1"/>
</dbReference>
<dbReference type="Proteomes" id="UP000700248">
    <property type="component" value="Unassembled WGS sequence"/>
</dbReference>
<comment type="subcellular location">
    <subcellularLocation>
        <location evidence="1">Cell membrane</location>
        <topology evidence="1">Single-pass type II membrane protein</topology>
    </subcellularLocation>
</comment>
<reference evidence="12 14" key="1">
    <citation type="submission" date="2020-03" db="EMBL/GenBank/DDBJ databases">
        <title>Genomic Encyclopedia of Type Strains, Phase IV (KMG-IV): sequencing the most valuable type-strain genomes for metagenomic binning, comparative biology and taxonomic classification.</title>
        <authorList>
            <person name="Goeker M."/>
        </authorList>
    </citation>
    <scope>NUCLEOTIDE SEQUENCE [LARGE SCALE GENOMIC DNA]</scope>
    <source>
        <strain evidence="12 14">DSM 26613</strain>
    </source>
</reference>
<evidence type="ECO:0000256" key="1">
    <source>
        <dbReference type="ARBA" id="ARBA00004401"/>
    </source>
</evidence>
<evidence type="ECO:0000259" key="10">
    <source>
        <dbReference type="Pfam" id="PF09976"/>
    </source>
</evidence>
<dbReference type="PANTHER" id="PTHR38035">
    <property type="entry name" value="UPF0070 PROTEIN YFGM"/>
    <property type="match status" value="1"/>
</dbReference>
<dbReference type="GO" id="GO:0044877">
    <property type="term" value="F:protein-containing complex binding"/>
    <property type="evidence" value="ECO:0007669"/>
    <property type="project" value="InterPro"/>
</dbReference>
<dbReference type="Gene3D" id="1.25.40.10">
    <property type="entry name" value="Tetratricopeptide repeat domain"/>
    <property type="match status" value="1"/>
</dbReference>
<dbReference type="PANTHER" id="PTHR38035:SF1">
    <property type="entry name" value="ANCILLARY SECYEG TRANSLOCON SUBUNIT"/>
    <property type="match status" value="1"/>
</dbReference>
<evidence type="ECO:0000256" key="2">
    <source>
        <dbReference type="ARBA" id="ARBA00022475"/>
    </source>
</evidence>
<comment type="similarity">
    <text evidence="7">Belongs to the YfgM family.</text>
</comment>
<evidence type="ECO:0000313" key="14">
    <source>
        <dbReference type="Proteomes" id="UP000783934"/>
    </source>
</evidence>
<evidence type="ECO:0000256" key="8">
    <source>
        <dbReference type="ARBA" id="ARBA00024235"/>
    </source>
</evidence>
<sequence length="212" mass="23896">MAYDLEEQEKIDALKDWWDKNGTRVVIIAFLIAASILGWRGYQWYEQHQATKAMGYFEALETAALQNDEQSKTRLLAASDALRKDHAKSAYTSRGVLIAAEFLQKEGDLDAAKEQLTWIATQSPEPAIVGVAQLRLAGVLLEQRSYDEALQQLQQPTAAYEGLYADRRGDVYFAQGQLEQARKEWERAVNALADVAYVQIVQLKIDALSKEK</sequence>
<reference evidence="11" key="2">
    <citation type="journal article" date="2021" name="PeerJ">
        <title>Extensive microbial diversity within the chicken gut microbiome revealed by metagenomics and culture.</title>
        <authorList>
            <person name="Gilroy R."/>
            <person name="Ravi A."/>
            <person name="Getino M."/>
            <person name="Pursley I."/>
            <person name="Horton D.L."/>
            <person name="Alikhan N.F."/>
            <person name="Baker D."/>
            <person name="Gharbi K."/>
            <person name="Hall N."/>
            <person name="Watson M."/>
            <person name="Adriaenssens E.M."/>
            <person name="Foster-Nyarko E."/>
            <person name="Jarju S."/>
            <person name="Secka A."/>
            <person name="Antonio M."/>
            <person name="Oren A."/>
            <person name="Chaudhuri R.R."/>
            <person name="La Ragione R."/>
            <person name="Hildebrand F."/>
            <person name="Pallen M.J."/>
        </authorList>
    </citation>
    <scope>NUCLEOTIDE SEQUENCE</scope>
    <source>
        <strain evidence="11">CHK175-13533</strain>
    </source>
</reference>
<evidence type="ECO:0000313" key="13">
    <source>
        <dbReference type="Proteomes" id="UP000700248"/>
    </source>
</evidence>
<evidence type="ECO:0000313" key="11">
    <source>
        <dbReference type="EMBL" id="HJH24510.1"/>
    </source>
</evidence>
<keyword evidence="5 9" id="KW-0472">Membrane</keyword>
<evidence type="ECO:0000256" key="7">
    <source>
        <dbReference type="ARBA" id="ARBA00024197"/>
    </source>
</evidence>
<organism evidence="11 13">
    <name type="scientific">Paenalcaligenes hominis</name>
    <dbReference type="NCBI Taxonomy" id="643674"/>
    <lineage>
        <taxon>Bacteria</taxon>
        <taxon>Pseudomonadati</taxon>
        <taxon>Pseudomonadota</taxon>
        <taxon>Betaproteobacteria</taxon>
        <taxon>Burkholderiales</taxon>
        <taxon>Alcaligenaceae</taxon>
        <taxon>Paenalcaligenes</taxon>
    </lineage>
</organism>
<dbReference type="InterPro" id="IPR026039">
    <property type="entry name" value="YfgM"/>
</dbReference>
<dbReference type="Proteomes" id="UP000783934">
    <property type="component" value="Unassembled WGS sequence"/>
</dbReference>
<dbReference type="SUPFAM" id="SSF48452">
    <property type="entry name" value="TPR-like"/>
    <property type="match status" value="1"/>
</dbReference>
<dbReference type="EMBL" id="JAATIZ010000001">
    <property type="protein sequence ID" value="NJB64041.1"/>
    <property type="molecule type" value="Genomic_DNA"/>
</dbReference>
<keyword evidence="14" id="KW-1185">Reference proteome</keyword>
<dbReference type="InterPro" id="IPR018704">
    <property type="entry name" value="SecYEG/CpoB_TPR"/>
</dbReference>
<evidence type="ECO:0000256" key="4">
    <source>
        <dbReference type="ARBA" id="ARBA00022989"/>
    </source>
</evidence>
<evidence type="ECO:0000256" key="6">
    <source>
        <dbReference type="ARBA" id="ARBA00023186"/>
    </source>
</evidence>
<evidence type="ECO:0000256" key="3">
    <source>
        <dbReference type="ARBA" id="ARBA00022692"/>
    </source>
</evidence>
<keyword evidence="2" id="KW-1003">Cell membrane</keyword>
<dbReference type="InterPro" id="IPR011990">
    <property type="entry name" value="TPR-like_helical_dom_sf"/>
</dbReference>
<accession>A0A9D2VH97</accession>
<comment type="caution">
    <text evidence="11">The sequence shown here is derived from an EMBL/GenBank/DDBJ whole genome shotgun (WGS) entry which is preliminary data.</text>
</comment>
<dbReference type="Pfam" id="PF09976">
    <property type="entry name" value="TPR_21"/>
    <property type="match status" value="1"/>
</dbReference>
<dbReference type="PIRSF" id="PIRSF006170">
    <property type="entry name" value="YfgM"/>
    <property type="match status" value="1"/>
</dbReference>
<proteinExistence type="inferred from homology"/>
<feature type="transmembrane region" description="Helical" evidence="9">
    <location>
        <begin position="25"/>
        <end position="42"/>
    </location>
</feature>
<dbReference type="GO" id="GO:0005886">
    <property type="term" value="C:plasma membrane"/>
    <property type="evidence" value="ECO:0007669"/>
    <property type="project" value="UniProtKB-SubCell"/>
</dbReference>
<keyword evidence="3 9" id="KW-0812">Transmembrane</keyword>
<gene>
    <name evidence="12" type="ORF">GGR41_000262</name>
    <name evidence="11" type="ORF">K8U84_08155</name>
</gene>
<dbReference type="AlphaFoldDB" id="A0A9D2VH97"/>
<evidence type="ECO:0000313" key="12">
    <source>
        <dbReference type="EMBL" id="NJB64041.1"/>
    </source>
</evidence>
<evidence type="ECO:0000256" key="9">
    <source>
        <dbReference type="SAM" id="Phobius"/>
    </source>
</evidence>
<feature type="domain" description="Ancillary SecYEG translocon subunit/Cell division coordinator CpoB TPR" evidence="10">
    <location>
        <begin position="15"/>
        <end position="209"/>
    </location>
</feature>